<keyword evidence="2 8" id="KW-0812">Transmembrane</keyword>
<dbReference type="PROSITE" id="PS50112">
    <property type="entry name" value="PAS"/>
    <property type="match status" value="1"/>
</dbReference>
<dbReference type="InterPro" id="IPR013655">
    <property type="entry name" value="PAS_fold_3"/>
</dbReference>
<dbReference type="EMBL" id="JBHSNL010000001">
    <property type="protein sequence ID" value="MFC5545161.1"/>
    <property type="molecule type" value="Genomic_DNA"/>
</dbReference>
<evidence type="ECO:0000256" key="8">
    <source>
        <dbReference type="SAM" id="Phobius"/>
    </source>
</evidence>
<feature type="region of interest" description="Disordered" evidence="7">
    <location>
        <begin position="301"/>
        <end position="320"/>
    </location>
</feature>
<reference evidence="12" key="1">
    <citation type="journal article" date="2019" name="Int. J. Syst. Evol. Microbiol.">
        <title>The Global Catalogue of Microorganisms (GCM) 10K type strain sequencing project: providing services to taxonomists for standard genome sequencing and annotation.</title>
        <authorList>
            <consortium name="The Broad Institute Genomics Platform"/>
            <consortium name="The Broad Institute Genome Sequencing Center for Infectious Disease"/>
            <person name="Wu L."/>
            <person name="Ma J."/>
        </authorList>
    </citation>
    <scope>NUCLEOTIDE SEQUENCE [LARGE SCALE GENOMIC DNA]</scope>
    <source>
        <strain evidence="12">CGMCC 4.1799</strain>
    </source>
</reference>
<accession>A0ABW0RKC7</accession>
<feature type="region of interest" description="Disordered" evidence="7">
    <location>
        <begin position="534"/>
        <end position="556"/>
    </location>
</feature>
<dbReference type="RefSeq" id="WP_248155691.1">
    <property type="nucleotide sequence ID" value="NZ_JAKZAJ010000002.1"/>
</dbReference>
<evidence type="ECO:0000259" key="9">
    <source>
        <dbReference type="PROSITE" id="PS50111"/>
    </source>
</evidence>
<protein>
    <submittedName>
        <fullName evidence="11">PAS domain-containing methyl-accepting chemotaxis protein</fullName>
    </submittedName>
</protein>
<evidence type="ECO:0000256" key="5">
    <source>
        <dbReference type="ARBA" id="ARBA00023224"/>
    </source>
</evidence>
<gene>
    <name evidence="11" type="ORF">ACFPQA_08870</name>
</gene>
<evidence type="ECO:0000256" key="7">
    <source>
        <dbReference type="SAM" id="MobiDB-lite"/>
    </source>
</evidence>
<organism evidence="11 12">
    <name type="scientific">Marinobacter koreensis</name>
    <dbReference type="NCBI Taxonomy" id="335974"/>
    <lineage>
        <taxon>Bacteria</taxon>
        <taxon>Pseudomonadati</taxon>
        <taxon>Pseudomonadota</taxon>
        <taxon>Gammaproteobacteria</taxon>
        <taxon>Pseudomonadales</taxon>
        <taxon>Marinobacteraceae</taxon>
        <taxon>Marinobacter</taxon>
    </lineage>
</organism>
<dbReference type="SMART" id="SM00283">
    <property type="entry name" value="MA"/>
    <property type="match status" value="1"/>
</dbReference>
<feature type="domain" description="PAS" evidence="10">
    <location>
        <begin position="21"/>
        <end position="60"/>
    </location>
</feature>
<evidence type="ECO:0000313" key="12">
    <source>
        <dbReference type="Proteomes" id="UP001596055"/>
    </source>
</evidence>
<comment type="subcellular location">
    <subcellularLocation>
        <location evidence="1">Membrane</location>
    </subcellularLocation>
</comment>
<dbReference type="PANTHER" id="PTHR32089">
    <property type="entry name" value="METHYL-ACCEPTING CHEMOTAXIS PROTEIN MCPB"/>
    <property type="match status" value="1"/>
</dbReference>
<feature type="compositionally biased region" description="Basic and acidic residues" evidence="7">
    <location>
        <begin position="547"/>
        <end position="556"/>
    </location>
</feature>
<proteinExistence type="predicted"/>
<name>A0ABW0RKC7_9GAMM</name>
<feature type="transmembrane region" description="Helical" evidence="8">
    <location>
        <begin position="149"/>
        <end position="167"/>
    </location>
</feature>
<dbReference type="NCBIfam" id="TIGR00229">
    <property type="entry name" value="sensory_box"/>
    <property type="match status" value="1"/>
</dbReference>
<dbReference type="InterPro" id="IPR000014">
    <property type="entry name" value="PAS"/>
</dbReference>
<dbReference type="Pfam" id="PF00015">
    <property type="entry name" value="MCPsignal"/>
    <property type="match status" value="1"/>
</dbReference>
<dbReference type="CDD" id="cd00130">
    <property type="entry name" value="PAS"/>
    <property type="match status" value="1"/>
</dbReference>
<dbReference type="SUPFAM" id="SSF55785">
    <property type="entry name" value="PYP-like sensor domain (PAS domain)"/>
    <property type="match status" value="1"/>
</dbReference>
<feature type="compositionally biased region" description="Basic and acidic residues" evidence="7">
    <location>
        <begin position="301"/>
        <end position="311"/>
    </location>
</feature>
<keyword evidence="3 8" id="KW-1133">Transmembrane helix</keyword>
<dbReference type="Proteomes" id="UP001596055">
    <property type="component" value="Unassembled WGS sequence"/>
</dbReference>
<feature type="region of interest" description="Disordered" evidence="7">
    <location>
        <begin position="488"/>
        <end position="507"/>
    </location>
</feature>
<feature type="domain" description="Methyl-accepting transducer" evidence="9">
    <location>
        <begin position="249"/>
        <end position="485"/>
    </location>
</feature>
<feature type="transmembrane region" description="Helical" evidence="8">
    <location>
        <begin position="173"/>
        <end position="195"/>
    </location>
</feature>
<keyword evidence="4 8" id="KW-0472">Membrane</keyword>
<evidence type="ECO:0000256" key="3">
    <source>
        <dbReference type="ARBA" id="ARBA00022989"/>
    </source>
</evidence>
<dbReference type="Gene3D" id="1.10.287.950">
    <property type="entry name" value="Methyl-accepting chemotaxis protein"/>
    <property type="match status" value="1"/>
</dbReference>
<dbReference type="SUPFAM" id="SSF58104">
    <property type="entry name" value="Methyl-accepting chemotaxis protein (MCP) signaling domain"/>
    <property type="match status" value="1"/>
</dbReference>
<evidence type="ECO:0000256" key="4">
    <source>
        <dbReference type="ARBA" id="ARBA00023136"/>
    </source>
</evidence>
<sequence length="556" mass="61183">MRRNEPVTQKERTYPATYHLITTTDIKGRITAANDEFAEVAGYTVEELVGQPHNLIRHPDMPPGAFADLWDTIKSGESWRGMVKNRCKNGDHYWVDAFVTPIRQHGKIVEFQSVRVCPTRDQIRRAEKVYHSWNQGKVPRRYQALSPSLTWKIGCLYSILALALPAVGLTGGLSLASVAVLEALLFAVFAVLFTLTRPMVQSARLACCDAHPAMPWIYTGRRDEGAWIEFDRQKRDHTLRAVSARMHANIGRLHGRKQKTMEWVNQSVESIRHQQGDIQDITRAFEELSVSVDRVSELTARTHDATRDARESASQSGEQMGRVNQALSDLAGRLTLARQHVTTLGEKSDAIGLVLDVISDIAEQTNLLALNAAIEAARAGESGRGFAVVADEVRGLARRTHDSTRKIEEMIDALQKETRSVADVIAEGTRACEDTSSIAAEANASINHTLRDVDVIASCTHEVAGATEQQSALSLQVGRQAERLLEMGNQSVQSSESAHEESEQLGHNVDQAQLLTSHFLQMLCDKLVPVSQGARTGLTPAKGPAGDGKRAFPEPA</sequence>
<evidence type="ECO:0000259" key="10">
    <source>
        <dbReference type="PROSITE" id="PS50112"/>
    </source>
</evidence>
<evidence type="ECO:0000256" key="1">
    <source>
        <dbReference type="ARBA" id="ARBA00004370"/>
    </source>
</evidence>
<evidence type="ECO:0000313" key="11">
    <source>
        <dbReference type="EMBL" id="MFC5545161.1"/>
    </source>
</evidence>
<dbReference type="PROSITE" id="PS50111">
    <property type="entry name" value="CHEMOTAXIS_TRANSDUC_2"/>
    <property type="match status" value="1"/>
</dbReference>
<evidence type="ECO:0000256" key="6">
    <source>
        <dbReference type="PROSITE-ProRule" id="PRU00284"/>
    </source>
</evidence>
<dbReference type="InterPro" id="IPR035965">
    <property type="entry name" value="PAS-like_dom_sf"/>
</dbReference>
<comment type="caution">
    <text evidence="11">The sequence shown here is derived from an EMBL/GenBank/DDBJ whole genome shotgun (WGS) entry which is preliminary data.</text>
</comment>
<dbReference type="Gene3D" id="3.30.450.20">
    <property type="entry name" value="PAS domain"/>
    <property type="match status" value="1"/>
</dbReference>
<keyword evidence="5 6" id="KW-0807">Transducer</keyword>
<dbReference type="CDD" id="cd11386">
    <property type="entry name" value="MCP_signal"/>
    <property type="match status" value="1"/>
</dbReference>
<evidence type="ECO:0000256" key="2">
    <source>
        <dbReference type="ARBA" id="ARBA00022692"/>
    </source>
</evidence>
<dbReference type="InterPro" id="IPR004089">
    <property type="entry name" value="MCPsignal_dom"/>
</dbReference>
<dbReference type="Pfam" id="PF08447">
    <property type="entry name" value="PAS_3"/>
    <property type="match status" value="1"/>
</dbReference>
<dbReference type="PANTHER" id="PTHR32089:SF112">
    <property type="entry name" value="LYSOZYME-LIKE PROTEIN-RELATED"/>
    <property type="match status" value="1"/>
</dbReference>
<keyword evidence="12" id="KW-1185">Reference proteome</keyword>